<reference evidence="1 2" key="1">
    <citation type="submission" date="2020-09" db="EMBL/GenBank/DDBJ databases">
        <title>De no assembly of potato wild relative species, Solanum commersonii.</title>
        <authorList>
            <person name="Cho K."/>
        </authorList>
    </citation>
    <scope>NUCLEOTIDE SEQUENCE [LARGE SCALE GENOMIC DNA]</scope>
    <source>
        <strain evidence="1">LZ3.2</strain>
        <tissue evidence="1">Leaf</tissue>
    </source>
</reference>
<evidence type="ECO:0000313" key="1">
    <source>
        <dbReference type="EMBL" id="KAG5574119.1"/>
    </source>
</evidence>
<accession>A0A9J5WFJ2</accession>
<comment type="caution">
    <text evidence="1">The sequence shown here is derived from an EMBL/GenBank/DDBJ whole genome shotgun (WGS) entry which is preliminary data.</text>
</comment>
<dbReference type="AlphaFoldDB" id="A0A9J5WFJ2"/>
<proteinExistence type="predicted"/>
<sequence>MGDQISRGEELVKKAEKKLNGWGIFGSKYYDTTHLLHKILDHKHEAERAYDIDVAYYKMTKYFERGNIMSRESSTFISRHWKAKRDRGHYRILDTTFLGMRECKFQMGLAASFDKRDVAEVTSSVN</sequence>
<protein>
    <submittedName>
        <fullName evidence="1">Uncharacterized protein</fullName>
    </submittedName>
</protein>
<organism evidence="1 2">
    <name type="scientific">Solanum commersonii</name>
    <name type="common">Commerson's wild potato</name>
    <name type="synonym">Commerson's nightshade</name>
    <dbReference type="NCBI Taxonomy" id="4109"/>
    <lineage>
        <taxon>Eukaryota</taxon>
        <taxon>Viridiplantae</taxon>
        <taxon>Streptophyta</taxon>
        <taxon>Embryophyta</taxon>
        <taxon>Tracheophyta</taxon>
        <taxon>Spermatophyta</taxon>
        <taxon>Magnoliopsida</taxon>
        <taxon>eudicotyledons</taxon>
        <taxon>Gunneridae</taxon>
        <taxon>Pentapetalae</taxon>
        <taxon>asterids</taxon>
        <taxon>lamiids</taxon>
        <taxon>Solanales</taxon>
        <taxon>Solanaceae</taxon>
        <taxon>Solanoideae</taxon>
        <taxon>Solaneae</taxon>
        <taxon>Solanum</taxon>
    </lineage>
</organism>
<dbReference type="Proteomes" id="UP000824120">
    <property type="component" value="Chromosome 12"/>
</dbReference>
<evidence type="ECO:0000313" key="2">
    <source>
        <dbReference type="Proteomes" id="UP000824120"/>
    </source>
</evidence>
<dbReference type="OrthoDB" id="9984275at2759"/>
<gene>
    <name evidence="1" type="ORF">H5410_063885</name>
</gene>
<keyword evidence="2" id="KW-1185">Reference proteome</keyword>
<name>A0A9J5WFJ2_SOLCO</name>
<dbReference type="EMBL" id="JACXVP010000012">
    <property type="protein sequence ID" value="KAG5574119.1"/>
    <property type="molecule type" value="Genomic_DNA"/>
</dbReference>